<dbReference type="Gene3D" id="1.10.260.40">
    <property type="entry name" value="lambda repressor-like DNA-binding domains"/>
    <property type="match status" value="1"/>
</dbReference>
<dbReference type="Pfam" id="PF13560">
    <property type="entry name" value="HTH_31"/>
    <property type="match status" value="1"/>
</dbReference>
<dbReference type="GO" id="GO:0003677">
    <property type="term" value="F:DNA binding"/>
    <property type="evidence" value="ECO:0007669"/>
    <property type="project" value="UniProtKB-KW"/>
</dbReference>
<reference evidence="3 4" key="1">
    <citation type="submission" date="2020-08" db="EMBL/GenBank/DDBJ databases">
        <title>Genome Sequencing of Nocardia wallacei strain FMUON74 and assembly.</title>
        <authorList>
            <person name="Toyokawa M."/>
            <person name="Uesaka K."/>
        </authorList>
    </citation>
    <scope>NUCLEOTIDE SEQUENCE [LARGE SCALE GENOMIC DNA]</scope>
    <source>
        <strain evidence="3 4">FMUON74</strain>
    </source>
</reference>
<keyword evidence="3" id="KW-0238">DNA-binding</keyword>
<dbReference type="SUPFAM" id="SSF47413">
    <property type="entry name" value="lambda repressor-like DNA-binding domains"/>
    <property type="match status" value="1"/>
</dbReference>
<proteinExistence type="predicted"/>
<feature type="domain" description="HTH cro/C1-type" evidence="2">
    <location>
        <begin position="40"/>
        <end position="87"/>
    </location>
</feature>
<evidence type="ECO:0000256" key="1">
    <source>
        <dbReference type="SAM" id="MobiDB-lite"/>
    </source>
</evidence>
<dbReference type="InterPro" id="IPR010982">
    <property type="entry name" value="Lambda_DNA-bd_dom_sf"/>
</dbReference>
<dbReference type="PROSITE" id="PS50943">
    <property type="entry name" value="HTH_CROC1"/>
    <property type="match status" value="1"/>
</dbReference>
<evidence type="ECO:0000313" key="3">
    <source>
        <dbReference type="EMBL" id="BCK58717.1"/>
    </source>
</evidence>
<accession>A0A7G1KU38</accession>
<dbReference type="SMART" id="SM00530">
    <property type="entry name" value="HTH_XRE"/>
    <property type="match status" value="1"/>
</dbReference>
<name>A0A7G1KU38_9NOCA</name>
<evidence type="ECO:0000259" key="2">
    <source>
        <dbReference type="PROSITE" id="PS50943"/>
    </source>
</evidence>
<feature type="region of interest" description="Disordered" evidence="1">
    <location>
        <begin position="283"/>
        <end position="303"/>
    </location>
</feature>
<evidence type="ECO:0000313" key="4">
    <source>
        <dbReference type="Proteomes" id="UP000516173"/>
    </source>
</evidence>
<dbReference type="Gene3D" id="3.30.450.180">
    <property type="match status" value="1"/>
</dbReference>
<dbReference type="InterPro" id="IPR001387">
    <property type="entry name" value="Cro/C1-type_HTH"/>
</dbReference>
<protein>
    <submittedName>
        <fullName evidence="3">DNA-binding protein</fullName>
    </submittedName>
</protein>
<dbReference type="Pfam" id="PF17765">
    <property type="entry name" value="MLTR_LBD"/>
    <property type="match status" value="1"/>
</dbReference>
<sequence length="303" mass="34032">MEDSGDMDRDDLADFLRRRRERLQPADVGLLPGLRRRTPGLRRDEVALLAGMSTDYYTRLEQSRGPRPSAQVLSALARALRLTDDERDHLFHLCDHPSPTRGGDGHVRPGLLYVLDKLEDTPACVVTDLGEVLVQNRMHVILAGDCTRFTGMDRYLLWRWFAHPAERAKFPAEDWDRLVRNHVADLRATAARRSGDADVVELVTRLRAASPEFERLWTRHEVAVRVGDDKRIDHPRVGMLDLVCETLLTVNASLSLHVFYPCPGTDAQEKLALLRVIGTQSMEAEGEPSGADIDSGSGGFDRH</sequence>
<dbReference type="PANTHER" id="PTHR35010">
    <property type="entry name" value="BLL4672 PROTEIN-RELATED"/>
    <property type="match status" value="1"/>
</dbReference>
<dbReference type="PANTHER" id="PTHR35010:SF2">
    <property type="entry name" value="BLL4672 PROTEIN"/>
    <property type="match status" value="1"/>
</dbReference>
<dbReference type="InterPro" id="IPR041413">
    <property type="entry name" value="MLTR_LBD"/>
</dbReference>
<dbReference type="EMBL" id="AP023396">
    <property type="protein sequence ID" value="BCK58717.1"/>
    <property type="molecule type" value="Genomic_DNA"/>
</dbReference>
<organism evidence="3 4">
    <name type="scientific">Nocardia wallacei</name>
    <dbReference type="NCBI Taxonomy" id="480035"/>
    <lineage>
        <taxon>Bacteria</taxon>
        <taxon>Bacillati</taxon>
        <taxon>Actinomycetota</taxon>
        <taxon>Actinomycetes</taxon>
        <taxon>Mycobacteriales</taxon>
        <taxon>Nocardiaceae</taxon>
        <taxon>Nocardia</taxon>
    </lineage>
</organism>
<dbReference type="Proteomes" id="UP000516173">
    <property type="component" value="Chromosome"/>
</dbReference>
<dbReference type="AlphaFoldDB" id="A0A7G1KU38"/>
<dbReference type="KEGG" id="nwl:NWFMUON74_64890"/>
<dbReference type="CDD" id="cd00093">
    <property type="entry name" value="HTH_XRE"/>
    <property type="match status" value="1"/>
</dbReference>
<keyword evidence="4" id="KW-1185">Reference proteome</keyword>
<gene>
    <name evidence="3" type="ORF">NWFMUON74_64890</name>
</gene>